<keyword evidence="3" id="KW-1185">Reference proteome</keyword>
<gene>
    <name evidence="2" type="ORF">FPZ44_21340</name>
</gene>
<name>A0A559IHF5_9BACL</name>
<sequence length="137" mass="15391">MLPIQVEENEIKKFCGRPVCVVTKDGRRYMGRLSSCEEGKLILNDNPYHAQSHSNIPILTAPQTKAKSDHTHKKNMSLSHKKKRAKGKTALEADFHPNSDNQVVNPYDGNPYGDPYPNNYPGLEPGGFPPPYPYPPY</sequence>
<feature type="compositionally biased region" description="Low complexity" evidence="1">
    <location>
        <begin position="105"/>
        <end position="123"/>
    </location>
</feature>
<evidence type="ECO:0000256" key="1">
    <source>
        <dbReference type="SAM" id="MobiDB-lite"/>
    </source>
</evidence>
<feature type="region of interest" description="Disordered" evidence="1">
    <location>
        <begin position="62"/>
        <end position="137"/>
    </location>
</feature>
<dbReference type="Proteomes" id="UP000318102">
    <property type="component" value="Unassembled WGS sequence"/>
</dbReference>
<dbReference type="EMBL" id="VNJK01000004">
    <property type="protein sequence ID" value="TVX87051.1"/>
    <property type="molecule type" value="Genomic_DNA"/>
</dbReference>
<feature type="compositionally biased region" description="Pro residues" evidence="1">
    <location>
        <begin position="127"/>
        <end position="137"/>
    </location>
</feature>
<evidence type="ECO:0000313" key="3">
    <source>
        <dbReference type="Proteomes" id="UP000318102"/>
    </source>
</evidence>
<feature type="compositionally biased region" description="Basic residues" evidence="1">
    <location>
        <begin position="70"/>
        <end position="87"/>
    </location>
</feature>
<dbReference type="OrthoDB" id="2639081at2"/>
<proteinExistence type="predicted"/>
<protein>
    <submittedName>
        <fullName evidence="2">Uncharacterized protein</fullName>
    </submittedName>
</protein>
<reference evidence="2 3" key="1">
    <citation type="submission" date="2019-07" db="EMBL/GenBank/DDBJ databases">
        <authorList>
            <person name="Kim J."/>
        </authorList>
    </citation>
    <scope>NUCLEOTIDE SEQUENCE [LARGE SCALE GENOMIC DNA]</scope>
    <source>
        <strain evidence="2 3">N4</strain>
    </source>
</reference>
<dbReference type="RefSeq" id="WP_144993759.1">
    <property type="nucleotide sequence ID" value="NZ_VNJK01000004.1"/>
</dbReference>
<accession>A0A559IHF5</accession>
<dbReference type="AlphaFoldDB" id="A0A559IHF5"/>
<organism evidence="2 3">
    <name type="scientific">Paenibacillus agilis</name>
    <dbReference type="NCBI Taxonomy" id="3020863"/>
    <lineage>
        <taxon>Bacteria</taxon>
        <taxon>Bacillati</taxon>
        <taxon>Bacillota</taxon>
        <taxon>Bacilli</taxon>
        <taxon>Bacillales</taxon>
        <taxon>Paenibacillaceae</taxon>
        <taxon>Paenibacillus</taxon>
    </lineage>
</organism>
<evidence type="ECO:0000313" key="2">
    <source>
        <dbReference type="EMBL" id="TVX87051.1"/>
    </source>
</evidence>
<comment type="caution">
    <text evidence="2">The sequence shown here is derived from an EMBL/GenBank/DDBJ whole genome shotgun (WGS) entry which is preliminary data.</text>
</comment>